<reference evidence="1 2" key="1">
    <citation type="journal article" date="2016" name="ISME J.">
        <title>Global occurrence and heterogeneity of the Roseobacter-clade species Ruegeria mobilis.</title>
        <authorList>
            <person name="Sonnenschein E."/>
            <person name="Gram L."/>
        </authorList>
    </citation>
    <scope>NUCLEOTIDE SEQUENCE [LARGE SCALE GENOMIC DNA]</scope>
    <source>
        <strain evidence="1 2">F1926</strain>
    </source>
</reference>
<dbReference type="Pfam" id="PF05521">
    <property type="entry name" value="Phage_HCP"/>
    <property type="match status" value="1"/>
</dbReference>
<dbReference type="Proteomes" id="UP000013243">
    <property type="component" value="Chromosome"/>
</dbReference>
<dbReference type="STRING" id="1265309.K529_014250"/>
<dbReference type="InterPro" id="IPR038666">
    <property type="entry name" value="SSP1_head-tail_sf"/>
</dbReference>
<accession>A0A1B1A5S1</accession>
<dbReference type="AlphaFoldDB" id="A0A1B1A5S1"/>
<protein>
    <submittedName>
        <fullName evidence="1">Phage head-tail adapter protein</fullName>
    </submittedName>
</protein>
<evidence type="ECO:0000313" key="2">
    <source>
        <dbReference type="Proteomes" id="UP000013243"/>
    </source>
</evidence>
<name>A0A1B1A5S1_9RHOB</name>
<dbReference type="Gene3D" id="2.40.10.270">
    <property type="entry name" value="Bacteriophage SPP1 head-tail adaptor protein"/>
    <property type="match status" value="1"/>
</dbReference>
<evidence type="ECO:0000313" key="1">
    <source>
        <dbReference type="EMBL" id="ANP41934.1"/>
    </source>
</evidence>
<sequence length="110" mass="12546">MTMRVAERSAKVQFLAPHKEDDGYRRATTFEPVGPVIWCKHIPVSDGEKWRNGQVTASQMSRFQCLAWGIASKVTPQHRLRFRGKDYEILGVKDIGDGRRYLEITAVAKV</sequence>
<organism evidence="1 2">
    <name type="scientific">Tritonibacter mobilis F1926</name>
    <dbReference type="NCBI Taxonomy" id="1265309"/>
    <lineage>
        <taxon>Bacteria</taxon>
        <taxon>Pseudomonadati</taxon>
        <taxon>Pseudomonadota</taxon>
        <taxon>Alphaproteobacteria</taxon>
        <taxon>Rhodobacterales</taxon>
        <taxon>Paracoccaceae</taxon>
        <taxon>Tritonibacter</taxon>
    </lineage>
</organism>
<dbReference type="InterPro" id="IPR008767">
    <property type="entry name" value="Phage_SPP1_head-tail_adaptor"/>
</dbReference>
<dbReference type="KEGG" id="rmb:K529_014250"/>
<dbReference type="EMBL" id="CP015230">
    <property type="protein sequence ID" value="ANP41934.1"/>
    <property type="molecule type" value="Genomic_DNA"/>
</dbReference>
<gene>
    <name evidence="1" type="ORF">K529_014250</name>
</gene>
<proteinExistence type="predicted"/>